<protein>
    <submittedName>
        <fullName evidence="4">CBS domain-containing protein</fullName>
    </submittedName>
</protein>
<proteinExistence type="predicted"/>
<accession>A0A544QLZ8</accession>
<evidence type="ECO:0000256" key="1">
    <source>
        <dbReference type="ARBA" id="ARBA00023122"/>
    </source>
</evidence>
<dbReference type="CDD" id="cd09836">
    <property type="entry name" value="CBS_pair_arch"/>
    <property type="match status" value="1"/>
</dbReference>
<dbReference type="Proteomes" id="UP000315385">
    <property type="component" value="Unassembled WGS sequence"/>
</dbReference>
<dbReference type="OrthoDB" id="8919at2157"/>
<dbReference type="PANTHER" id="PTHR43080">
    <property type="entry name" value="CBS DOMAIN-CONTAINING PROTEIN CBSX3, MITOCHONDRIAL"/>
    <property type="match status" value="1"/>
</dbReference>
<dbReference type="Gene3D" id="3.10.580.10">
    <property type="entry name" value="CBS-domain"/>
    <property type="match status" value="1"/>
</dbReference>
<sequence length="137" mass="14141">MTEQSVTDVMTTPMLTLAAETPVDEAARAMQEANIKSLVIVGEGCQPAGIFTSTDALDVLAADETASEVTVDEYMTTPVKTVSPETTLTAAASRMQEYSHLPVTDSDGDAVGILTKTDLAAAVADSDTEVVAGDAAE</sequence>
<dbReference type="AlphaFoldDB" id="A0A544QLZ8"/>
<dbReference type="InterPro" id="IPR000644">
    <property type="entry name" value="CBS_dom"/>
</dbReference>
<dbReference type="InterPro" id="IPR051257">
    <property type="entry name" value="Diverse_CBS-Domain"/>
</dbReference>
<evidence type="ECO:0000313" key="5">
    <source>
        <dbReference type="Proteomes" id="UP000315385"/>
    </source>
</evidence>
<dbReference type="PROSITE" id="PS51371">
    <property type="entry name" value="CBS"/>
    <property type="match status" value="2"/>
</dbReference>
<feature type="domain" description="CBS" evidence="3">
    <location>
        <begin position="75"/>
        <end position="129"/>
    </location>
</feature>
<reference evidence="4 5" key="1">
    <citation type="submission" date="2019-02" db="EMBL/GenBank/DDBJ databases">
        <title>Halonotius sp. a new haloqrchaeon isolated from saline water.</title>
        <authorList>
            <person name="Duran-Viseras A."/>
            <person name="Sanchez-Porro C."/>
            <person name="Ventosa A."/>
        </authorList>
    </citation>
    <scope>NUCLEOTIDE SEQUENCE [LARGE SCALE GENOMIC DNA]</scope>
    <source>
        <strain evidence="4 5">F9-27</strain>
    </source>
</reference>
<feature type="domain" description="CBS" evidence="3">
    <location>
        <begin position="10"/>
        <end position="67"/>
    </location>
</feature>
<dbReference type="RefSeq" id="WP_142444224.1">
    <property type="nucleotide sequence ID" value="NZ_SESI01000003.1"/>
</dbReference>
<evidence type="ECO:0000259" key="3">
    <source>
        <dbReference type="PROSITE" id="PS51371"/>
    </source>
</evidence>
<dbReference type="EMBL" id="SESI01000003">
    <property type="protein sequence ID" value="TQQ79636.1"/>
    <property type="molecule type" value="Genomic_DNA"/>
</dbReference>
<keyword evidence="5" id="KW-1185">Reference proteome</keyword>
<comment type="caution">
    <text evidence="4">The sequence shown here is derived from an EMBL/GenBank/DDBJ whole genome shotgun (WGS) entry which is preliminary data.</text>
</comment>
<dbReference type="PANTHER" id="PTHR43080:SF2">
    <property type="entry name" value="CBS DOMAIN-CONTAINING PROTEIN"/>
    <property type="match status" value="1"/>
</dbReference>
<dbReference type="SMART" id="SM00116">
    <property type="entry name" value="CBS"/>
    <property type="match status" value="2"/>
</dbReference>
<evidence type="ECO:0000256" key="2">
    <source>
        <dbReference type="PROSITE-ProRule" id="PRU00703"/>
    </source>
</evidence>
<keyword evidence="1 2" id="KW-0129">CBS domain</keyword>
<dbReference type="InterPro" id="IPR046342">
    <property type="entry name" value="CBS_dom_sf"/>
</dbReference>
<name>A0A544QLZ8_9EURY</name>
<organism evidence="4 5">
    <name type="scientific">Halonotius roseus</name>
    <dbReference type="NCBI Taxonomy" id="2511997"/>
    <lineage>
        <taxon>Archaea</taxon>
        <taxon>Methanobacteriati</taxon>
        <taxon>Methanobacteriota</taxon>
        <taxon>Stenosarchaea group</taxon>
        <taxon>Halobacteria</taxon>
        <taxon>Halobacteriales</taxon>
        <taxon>Haloferacaceae</taxon>
        <taxon>Halonotius</taxon>
    </lineage>
</organism>
<dbReference type="SUPFAM" id="SSF54631">
    <property type="entry name" value="CBS-domain pair"/>
    <property type="match status" value="1"/>
</dbReference>
<gene>
    <name evidence="4" type="ORF">EWF95_11550</name>
</gene>
<evidence type="ECO:0000313" key="4">
    <source>
        <dbReference type="EMBL" id="TQQ79636.1"/>
    </source>
</evidence>
<dbReference type="Pfam" id="PF00571">
    <property type="entry name" value="CBS"/>
    <property type="match status" value="2"/>
</dbReference>